<protein>
    <recommendedName>
        <fullName evidence="3">FAD:protein FMN transferase</fullName>
        <ecNumber evidence="2">2.7.1.180</ecNumber>
    </recommendedName>
    <alternativeName>
        <fullName evidence="9">Flavin transferase</fullName>
    </alternativeName>
</protein>
<evidence type="ECO:0000256" key="10">
    <source>
        <dbReference type="ARBA" id="ARBA00048540"/>
    </source>
</evidence>
<evidence type="ECO:0000256" key="3">
    <source>
        <dbReference type="ARBA" id="ARBA00016337"/>
    </source>
</evidence>
<evidence type="ECO:0000256" key="2">
    <source>
        <dbReference type="ARBA" id="ARBA00011955"/>
    </source>
</evidence>
<feature type="chain" id="PRO_5045459707" description="FAD:protein FMN transferase" evidence="12">
    <location>
        <begin position="40"/>
        <end position="282"/>
    </location>
</feature>
<dbReference type="Proteomes" id="UP001612915">
    <property type="component" value="Unassembled WGS sequence"/>
</dbReference>
<dbReference type="RefSeq" id="WP_398282925.1">
    <property type="nucleotide sequence ID" value="NZ_JBITLV010000006.1"/>
</dbReference>
<evidence type="ECO:0000313" key="13">
    <source>
        <dbReference type="EMBL" id="MFI7588819.1"/>
    </source>
</evidence>
<dbReference type="InterPro" id="IPR003374">
    <property type="entry name" value="ApbE-like_sf"/>
</dbReference>
<feature type="compositionally biased region" description="Basic and acidic residues" evidence="11">
    <location>
        <begin position="201"/>
        <end position="217"/>
    </location>
</feature>
<evidence type="ECO:0000256" key="8">
    <source>
        <dbReference type="ARBA" id="ARBA00022842"/>
    </source>
</evidence>
<organism evidence="13 14">
    <name type="scientific">Spongisporangium articulatum</name>
    <dbReference type="NCBI Taxonomy" id="3362603"/>
    <lineage>
        <taxon>Bacteria</taxon>
        <taxon>Bacillati</taxon>
        <taxon>Actinomycetota</taxon>
        <taxon>Actinomycetes</taxon>
        <taxon>Kineosporiales</taxon>
        <taxon>Kineosporiaceae</taxon>
        <taxon>Spongisporangium</taxon>
    </lineage>
</organism>
<dbReference type="PANTHER" id="PTHR30040:SF2">
    <property type="entry name" value="FAD:PROTEIN FMN TRANSFERASE"/>
    <property type="match status" value="1"/>
</dbReference>
<dbReference type="Pfam" id="PF02424">
    <property type="entry name" value="ApbE"/>
    <property type="match status" value="1"/>
</dbReference>
<dbReference type="GO" id="GO:0016740">
    <property type="term" value="F:transferase activity"/>
    <property type="evidence" value="ECO:0007669"/>
    <property type="project" value="UniProtKB-KW"/>
</dbReference>
<keyword evidence="12" id="KW-0732">Signal</keyword>
<keyword evidence="8" id="KW-0460">Magnesium</keyword>
<keyword evidence="6" id="KW-0479">Metal-binding</keyword>
<dbReference type="Gene3D" id="3.10.520.10">
    <property type="entry name" value="ApbE-like domains"/>
    <property type="match status" value="1"/>
</dbReference>
<dbReference type="EC" id="2.7.1.180" evidence="2"/>
<comment type="caution">
    <text evidence="13">The sequence shown here is derived from an EMBL/GenBank/DDBJ whole genome shotgun (WGS) entry which is preliminary data.</text>
</comment>
<evidence type="ECO:0000256" key="5">
    <source>
        <dbReference type="ARBA" id="ARBA00022679"/>
    </source>
</evidence>
<proteinExistence type="predicted"/>
<keyword evidence="5 13" id="KW-0808">Transferase</keyword>
<keyword evidence="7" id="KW-0274">FAD</keyword>
<reference evidence="13 14" key="1">
    <citation type="submission" date="2024-10" db="EMBL/GenBank/DDBJ databases">
        <title>The Natural Products Discovery Center: Release of the First 8490 Sequenced Strains for Exploring Actinobacteria Biosynthetic Diversity.</title>
        <authorList>
            <person name="Kalkreuter E."/>
            <person name="Kautsar S.A."/>
            <person name="Yang D."/>
            <person name="Bader C.D."/>
            <person name="Teijaro C.N."/>
            <person name="Fluegel L."/>
            <person name="Davis C.M."/>
            <person name="Simpson J.R."/>
            <person name="Lauterbach L."/>
            <person name="Steele A.D."/>
            <person name="Gui C."/>
            <person name="Meng S."/>
            <person name="Li G."/>
            <person name="Viehrig K."/>
            <person name="Ye F."/>
            <person name="Su P."/>
            <person name="Kiefer A.F."/>
            <person name="Nichols A."/>
            <person name="Cepeda A.J."/>
            <person name="Yan W."/>
            <person name="Fan B."/>
            <person name="Jiang Y."/>
            <person name="Adhikari A."/>
            <person name="Zheng C.-J."/>
            <person name="Schuster L."/>
            <person name="Cowan T.M."/>
            <person name="Smanski M.J."/>
            <person name="Chevrette M.G."/>
            <person name="De Carvalho L.P.S."/>
            <person name="Shen B."/>
        </authorList>
    </citation>
    <scope>NUCLEOTIDE SEQUENCE [LARGE SCALE GENOMIC DNA]</scope>
    <source>
        <strain evidence="13 14">NPDC049639</strain>
    </source>
</reference>
<evidence type="ECO:0000256" key="6">
    <source>
        <dbReference type="ARBA" id="ARBA00022723"/>
    </source>
</evidence>
<comment type="catalytic activity">
    <reaction evidence="10">
        <text>L-threonyl-[protein] + FAD = FMN-L-threonyl-[protein] + AMP + H(+)</text>
        <dbReference type="Rhea" id="RHEA:36847"/>
        <dbReference type="Rhea" id="RHEA-COMP:11060"/>
        <dbReference type="Rhea" id="RHEA-COMP:11061"/>
        <dbReference type="ChEBI" id="CHEBI:15378"/>
        <dbReference type="ChEBI" id="CHEBI:30013"/>
        <dbReference type="ChEBI" id="CHEBI:57692"/>
        <dbReference type="ChEBI" id="CHEBI:74257"/>
        <dbReference type="ChEBI" id="CHEBI:456215"/>
        <dbReference type="EC" id="2.7.1.180"/>
    </reaction>
</comment>
<evidence type="ECO:0000256" key="4">
    <source>
        <dbReference type="ARBA" id="ARBA00022630"/>
    </source>
</evidence>
<dbReference type="EMBL" id="JBITLV010000006">
    <property type="protein sequence ID" value="MFI7588819.1"/>
    <property type="molecule type" value="Genomic_DNA"/>
</dbReference>
<dbReference type="InterPro" id="IPR024932">
    <property type="entry name" value="ApbE"/>
</dbReference>
<evidence type="ECO:0000256" key="11">
    <source>
        <dbReference type="SAM" id="MobiDB-lite"/>
    </source>
</evidence>
<feature type="signal peptide" evidence="12">
    <location>
        <begin position="1"/>
        <end position="39"/>
    </location>
</feature>
<evidence type="ECO:0000256" key="12">
    <source>
        <dbReference type="SAM" id="SignalP"/>
    </source>
</evidence>
<gene>
    <name evidence="13" type="ORF">ACIB24_17260</name>
</gene>
<dbReference type="SUPFAM" id="SSF143631">
    <property type="entry name" value="ApbE-like"/>
    <property type="match status" value="1"/>
</dbReference>
<accession>A0ABW8AR37</accession>
<sequence>MTVTAQRPRTVVGARTWTRWTCACRLVVTDVLATSAAYAAANDLMDEITAAIDTFTADSELNRLAAGTTPVSPLLASFLEVALRAAADTDGLVSPTATGPAPEAWRDISVRDGVVTLPAGARLDLGATGKAHAADLVAARVQREFGCGVLVGLGGDLASRGGPSSGWQIDVQDHPDDPAAGVSLAAGGAVATSSTVHRRRDGSPDGGHHVVDPRTGRSGDGPWRTVTVAAPTCVAANTASTAALVLGDDAPEWIADTGLAARLVARDGRILTLNGFPEEANR</sequence>
<evidence type="ECO:0000256" key="1">
    <source>
        <dbReference type="ARBA" id="ARBA00001946"/>
    </source>
</evidence>
<evidence type="ECO:0000313" key="14">
    <source>
        <dbReference type="Proteomes" id="UP001612915"/>
    </source>
</evidence>
<dbReference type="PANTHER" id="PTHR30040">
    <property type="entry name" value="THIAMINE BIOSYNTHESIS LIPOPROTEIN APBE"/>
    <property type="match status" value="1"/>
</dbReference>
<keyword evidence="14" id="KW-1185">Reference proteome</keyword>
<keyword evidence="4" id="KW-0285">Flavoprotein</keyword>
<evidence type="ECO:0000256" key="7">
    <source>
        <dbReference type="ARBA" id="ARBA00022827"/>
    </source>
</evidence>
<evidence type="ECO:0000256" key="9">
    <source>
        <dbReference type="ARBA" id="ARBA00031306"/>
    </source>
</evidence>
<comment type="cofactor">
    <cofactor evidence="1">
        <name>Mg(2+)</name>
        <dbReference type="ChEBI" id="CHEBI:18420"/>
    </cofactor>
</comment>
<name>A0ABW8AR37_9ACTN</name>
<feature type="region of interest" description="Disordered" evidence="11">
    <location>
        <begin position="192"/>
        <end position="224"/>
    </location>
</feature>